<dbReference type="InParanoid" id="A0A2K1KNW3"/>
<evidence type="ECO:0000313" key="1">
    <source>
        <dbReference type="EMBL" id="PNR55475.1"/>
    </source>
</evidence>
<dbReference type="EMBL" id="ABEU02000004">
    <property type="protein sequence ID" value="PNR55475.1"/>
    <property type="molecule type" value="Genomic_DNA"/>
</dbReference>
<dbReference type="Proteomes" id="UP000006727">
    <property type="component" value="Chromosome 4"/>
</dbReference>
<keyword evidence="3" id="KW-1185">Reference proteome</keyword>
<dbReference type="AlphaFoldDB" id="A0A2K1KNW3"/>
<dbReference type="Gramene" id="Pp3c4_17590V3.1">
    <property type="protein sequence ID" value="Pp3c4_17590V3.1"/>
    <property type="gene ID" value="Pp3c4_17590"/>
</dbReference>
<gene>
    <name evidence="1" type="ORF">PHYPA_006372</name>
</gene>
<reference evidence="1 3" key="2">
    <citation type="journal article" date="2018" name="Plant J.">
        <title>The Physcomitrella patens chromosome-scale assembly reveals moss genome structure and evolution.</title>
        <authorList>
            <person name="Lang D."/>
            <person name="Ullrich K.K."/>
            <person name="Murat F."/>
            <person name="Fuchs J."/>
            <person name="Jenkins J."/>
            <person name="Haas F.B."/>
            <person name="Piednoel M."/>
            <person name="Gundlach H."/>
            <person name="Van Bel M."/>
            <person name="Meyberg R."/>
            <person name="Vives C."/>
            <person name="Morata J."/>
            <person name="Symeonidi A."/>
            <person name="Hiss M."/>
            <person name="Muchero W."/>
            <person name="Kamisugi Y."/>
            <person name="Saleh O."/>
            <person name="Blanc G."/>
            <person name="Decker E.L."/>
            <person name="van Gessel N."/>
            <person name="Grimwood J."/>
            <person name="Hayes R.D."/>
            <person name="Graham S.W."/>
            <person name="Gunter L.E."/>
            <person name="McDaniel S.F."/>
            <person name="Hoernstein S.N.W."/>
            <person name="Larsson A."/>
            <person name="Li F.W."/>
            <person name="Perroud P.F."/>
            <person name="Phillips J."/>
            <person name="Ranjan P."/>
            <person name="Rokshar D.S."/>
            <person name="Rothfels C.J."/>
            <person name="Schneider L."/>
            <person name="Shu S."/>
            <person name="Stevenson D.W."/>
            <person name="Thummler F."/>
            <person name="Tillich M."/>
            <person name="Villarreal Aguilar J.C."/>
            <person name="Widiez T."/>
            <person name="Wong G.K."/>
            <person name="Wymore A."/>
            <person name="Zhang Y."/>
            <person name="Zimmer A.D."/>
            <person name="Quatrano R.S."/>
            <person name="Mayer K.F.X."/>
            <person name="Goodstein D."/>
            <person name="Casacuberta J.M."/>
            <person name="Vandepoele K."/>
            <person name="Reski R."/>
            <person name="Cuming A.C."/>
            <person name="Tuskan G.A."/>
            <person name="Maumus F."/>
            <person name="Salse J."/>
            <person name="Schmutz J."/>
            <person name="Rensing S.A."/>
        </authorList>
    </citation>
    <scope>NUCLEOTIDE SEQUENCE [LARGE SCALE GENOMIC DNA]</scope>
    <source>
        <strain evidence="2 3">cv. Gransden 2004</strain>
    </source>
</reference>
<organism evidence="1">
    <name type="scientific">Physcomitrium patens</name>
    <name type="common">Spreading-leaved earth moss</name>
    <name type="synonym">Physcomitrella patens</name>
    <dbReference type="NCBI Taxonomy" id="3218"/>
    <lineage>
        <taxon>Eukaryota</taxon>
        <taxon>Viridiplantae</taxon>
        <taxon>Streptophyta</taxon>
        <taxon>Embryophyta</taxon>
        <taxon>Bryophyta</taxon>
        <taxon>Bryophytina</taxon>
        <taxon>Bryopsida</taxon>
        <taxon>Funariidae</taxon>
        <taxon>Funariales</taxon>
        <taxon>Funariaceae</taxon>
        <taxon>Physcomitrium</taxon>
    </lineage>
</organism>
<reference evidence="1 3" key="1">
    <citation type="journal article" date="2008" name="Science">
        <title>The Physcomitrella genome reveals evolutionary insights into the conquest of land by plants.</title>
        <authorList>
            <person name="Rensing S."/>
            <person name="Lang D."/>
            <person name="Zimmer A."/>
            <person name="Terry A."/>
            <person name="Salamov A."/>
            <person name="Shapiro H."/>
            <person name="Nishiyama T."/>
            <person name="Perroud P.-F."/>
            <person name="Lindquist E."/>
            <person name="Kamisugi Y."/>
            <person name="Tanahashi T."/>
            <person name="Sakakibara K."/>
            <person name="Fujita T."/>
            <person name="Oishi K."/>
            <person name="Shin-I T."/>
            <person name="Kuroki Y."/>
            <person name="Toyoda A."/>
            <person name="Suzuki Y."/>
            <person name="Hashimoto A."/>
            <person name="Yamaguchi K."/>
            <person name="Sugano A."/>
            <person name="Kohara Y."/>
            <person name="Fujiyama A."/>
            <person name="Anterola A."/>
            <person name="Aoki S."/>
            <person name="Ashton N."/>
            <person name="Barbazuk W.B."/>
            <person name="Barker E."/>
            <person name="Bennetzen J."/>
            <person name="Bezanilla M."/>
            <person name="Blankenship R."/>
            <person name="Cho S.H."/>
            <person name="Dutcher S."/>
            <person name="Estelle M."/>
            <person name="Fawcett J.A."/>
            <person name="Gundlach H."/>
            <person name="Hanada K."/>
            <person name="Heyl A."/>
            <person name="Hicks K.A."/>
            <person name="Hugh J."/>
            <person name="Lohr M."/>
            <person name="Mayer K."/>
            <person name="Melkozernov A."/>
            <person name="Murata T."/>
            <person name="Nelson D."/>
            <person name="Pils B."/>
            <person name="Prigge M."/>
            <person name="Reiss B."/>
            <person name="Renner T."/>
            <person name="Rombauts S."/>
            <person name="Rushton P."/>
            <person name="Sanderfoot A."/>
            <person name="Schween G."/>
            <person name="Shiu S.-H."/>
            <person name="Stueber K."/>
            <person name="Theodoulou F.L."/>
            <person name="Tu H."/>
            <person name="Van de Peer Y."/>
            <person name="Verrier P.J."/>
            <person name="Waters E."/>
            <person name="Wood A."/>
            <person name="Yang L."/>
            <person name="Cove D."/>
            <person name="Cuming A."/>
            <person name="Hasebe M."/>
            <person name="Lucas S."/>
            <person name="Mishler D.B."/>
            <person name="Reski R."/>
            <person name="Grigoriev I."/>
            <person name="Quatrano R.S."/>
            <person name="Boore J.L."/>
        </authorList>
    </citation>
    <scope>NUCLEOTIDE SEQUENCE [LARGE SCALE GENOMIC DNA]</scope>
    <source>
        <strain evidence="2 3">cv. Gransden 2004</strain>
    </source>
</reference>
<protein>
    <submittedName>
        <fullName evidence="1 2">Uncharacterized protein</fullName>
    </submittedName>
</protein>
<accession>A0A2K1KNW3</accession>
<sequence>MGPRIMIQVVQGALLVANKWSDDDMDCNMCRGLGKMVCNSFGGSKIRRPILVHICISNIFCNKKS</sequence>
<name>A0A2K1KNW3_PHYPA</name>
<proteinExistence type="predicted"/>
<evidence type="ECO:0000313" key="3">
    <source>
        <dbReference type="Proteomes" id="UP000006727"/>
    </source>
</evidence>
<dbReference type="PANTHER" id="PTHR34687">
    <property type="entry name" value="CHAPERONE PROTEIN DNAJ-LIKE PROTEIN"/>
    <property type="match status" value="1"/>
</dbReference>
<dbReference type="EnsemblPlants" id="Pp3c4_17590V3.1">
    <property type="protein sequence ID" value="Pp3c4_17590V3.1"/>
    <property type="gene ID" value="Pp3c4_17590"/>
</dbReference>
<reference evidence="2" key="3">
    <citation type="submission" date="2020-12" db="UniProtKB">
        <authorList>
            <consortium name="EnsemblPlants"/>
        </authorList>
    </citation>
    <scope>IDENTIFICATION</scope>
</reference>
<evidence type="ECO:0000313" key="2">
    <source>
        <dbReference type="EnsemblPlants" id="Pp3c4_17590V3.1"/>
    </source>
</evidence>
<dbReference type="PANTHER" id="PTHR34687:SF1">
    <property type="entry name" value="CHAPERONE PROTEIN DNAJ-LIKE PROTEIN"/>
    <property type="match status" value="1"/>
</dbReference>